<keyword evidence="11" id="KW-0732">Signal</keyword>
<dbReference type="Ensembl" id="ENSCLAT00000004530.1">
    <property type="protein sequence ID" value="ENSCLAP00000004446.1"/>
    <property type="gene ID" value="ENSCLAG00000003162.1"/>
</dbReference>
<dbReference type="InterPro" id="IPR018114">
    <property type="entry name" value="TRYPSIN_HIS"/>
</dbReference>
<name>A0A8C2UVU3_CHILA</name>
<evidence type="ECO:0000256" key="9">
    <source>
        <dbReference type="ARBA" id="ARBA00044036"/>
    </source>
</evidence>
<keyword evidence="6 10" id="KW-0720">Serine protease</keyword>
<protein>
    <recommendedName>
        <fullName evidence="9">chymotrypsin</fullName>
        <ecNumber evidence="9">3.4.21.1</ecNumber>
    </recommendedName>
</protein>
<keyword evidence="4" id="KW-0222">Digestion</keyword>
<dbReference type="InterPro" id="IPR009003">
    <property type="entry name" value="Peptidase_S1_PA"/>
</dbReference>
<reference evidence="13" key="2">
    <citation type="submission" date="2025-09" db="UniProtKB">
        <authorList>
            <consortium name="Ensembl"/>
        </authorList>
    </citation>
    <scope>IDENTIFICATION</scope>
</reference>
<dbReference type="InterPro" id="IPR043504">
    <property type="entry name" value="Peptidase_S1_PA_chymotrypsin"/>
</dbReference>
<evidence type="ECO:0000259" key="12">
    <source>
        <dbReference type="PROSITE" id="PS50240"/>
    </source>
</evidence>
<keyword evidence="5 10" id="KW-0378">Hydrolase</keyword>
<dbReference type="GO" id="GO:0007586">
    <property type="term" value="P:digestion"/>
    <property type="evidence" value="ECO:0007669"/>
    <property type="project" value="UniProtKB-KW"/>
</dbReference>
<sequence length="273" mass="29538">MVFLWLLPCFALVEATYDCGVPAVPPVLRGLARIISGEDGVPGSWPWQVSLQDKTRFHLCGGSLICPCWVVTAAHCEVKTTDVVVLGEYDLNSAKEDVQVLRIEQVFMHANFSSETANNDITLIKLATPARFTETVNPVCVPCAIAHFPPGTPCVTTGWGMTRFNPPETPSKLQQAVLPLLSTDDCKNYWGDLVTEKIICAGANGVSSCTGDSGGPLVCQMDGAWTLVGIVSWGSDTCSTSLPTVYTRITALLPWVLEILTQYPCTPFSRDPQ</sequence>
<dbReference type="RefSeq" id="XP_005403508.1">
    <property type="nucleotide sequence ID" value="XM_005403451.2"/>
</dbReference>
<evidence type="ECO:0000256" key="11">
    <source>
        <dbReference type="SAM" id="SignalP"/>
    </source>
</evidence>
<feature type="domain" description="Peptidase S1" evidence="12">
    <location>
        <begin position="34"/>
        <end position="261"/>
    </location>
</feature>
<dbReference type="EC" id="3.4.21.1" evidence="9"/>
<dbReference type="AlphaFoldDB" id="A0A8C2UVU3"/>
<dbReference type="InterPro" id="IPR001254">
    <property type="entry name" value="Trypsin_dom"/>
</dbReference>
<evidence type="ECO:0000313" key="14">
    <source>
        <dbReference type="Proteomes" id="UP000694398"/>
    </source>
</evidence>
<dbReference type="FunFam" id="2.40.10.10:FF:000176">
    <property type="entry name" value="Chymotrypsinogen A"/>
    <property type="match status" value="1"/>
</dbReference>
<comment type="subcellular location">
    <subcellularLocation>
        <location evidence="1">Secreted</location>
        <location evidence="1">Extracellular space</location>
    </subcellularLocation>
</comment>
<dbReference type="GeneTree" id="ENSGT00940000153216"/>
<dbReference type="FunFam" id="2.40.10.10:FF:000181">
    <property type="entry name" value="Chymotrypsinogen A"/>
    <property type="match status" value="1"/>
</dbReference>
<dbReference type="InterPro" id="IPR001314">
    <property type="entry name" value="Peptidase_S1A"/>
</dbReference>
<feature type="chain" id="PRO_5034464948" description="chymotrypsin" evidence="11">
    <location>
        <begin position="16"/>
        <end position="273"/>
    </location>
</feature>
<dbReference type="GeneID" id="102022923"/>
<evidence type="ECO:0000256" key="1">
    <source>
        <dbReference type="ARBA" id="ARBA00004239"/>
    </source>
</evidence>
<proteinExistence type="predicted"/>
<evidence type="ECO:0000256" key="8">
    <source>
        <dbReference type="ARBA" id="ARBA00023157"/>
    </source>
</evidence>
<dbReference type="PROSITE" id="PS00135">
    <property type="entry name" value="TRYPSIN_SER"/>
    <property type="match status" value="1"/>
</dbReference>
<accession>A0A8C2UVU3</accession>
<dbReference type="GO" id="GO:0005576">
    <property type="term" value="C:extracellular region"/>
    <property type="evidence" value="ECO:0007669"/>
    <property type="project" value="UniProtKB-SubCell"/>
</dbReference>
<keyword evidence="14" id="KW-1185">Reference proteome</keyword>
<keyword evidence="8" id="KW-1015">Disulfide bond</keyword>
<evidence type="ECO:0000313" key="13">
    <source>
        <dbReference type="Ensembl" id="ENSCLAP00000004446.1"/>
    </source>
</evidence>
<dbReference type="Pfam" id="PF00089">
    <property type="entry name" value="Trypsin"/>
    <property type="match status" value="1"/>
</dbReference>
<dbReference type="SUPFAM" id="SSF50494">
    <property type="entry name" value="Trypsin-like serine proteases"/>
    <property type="match status" value="1"/>
</dbReference>
<dbReference type="PROSITE" id="PS00134">
    <property type="entry name" value="TRYPSIN_HIS"/>
    <property type="match status" value="1"/>
</dbReference>
<evidence type="ECO:0000256" key="3">
    <source>
        <dbReference type="ARBA" id="ARBA00022670"/>
    </source>
</evidence>
<dbReference type="Gene3D" id="2.40.10.10">
    <property type="entry name" value="Trypsin-like serine proteases"/>
    <property type="match status" value="1"/>
</dbReference>
<organism evidence="13 14">
    <name type="scientific">Chinchilla lanigera</name>
    <name type="common">Long-tailed chinchilla</name>
    <name type="synonym">Chinchilla villidera</name>
    <dbReference type="NCBI Taxonomy" id="34839"/>
    <lineage>
        <taxon>Eukaryota</taxon>
        <taxon>Metazoa</taxon>
        <taxon>Chordata</taxon>
        <taxon>Craniata</taxon>
        <taxon>Vertebrata</taxon>
        <taxon>Euteleostomi</taxon>
        <taxon>Mammalia</taxon>
        <taxon>Eutheria</taxon>
        <taxon>Euarchontoglires</taxon>
        <taxon>Glires</taxon>
        <taxon>Rodentia</taxon>
        <taxon>Hystricomorpha</taxon>
        <taxon>Chinchillidae</taxon>
        <taxon>Chinchilla</taxon>
    </lineage>
</organism>
<keyword evidence="2" id="KW-0964">Secreted</keyword>
<keyword evidence="3 10" id="KW-0645">Protease</keyword>
<evidence type="ECO:0000256" key="7">
    <source>
        <dbReference type="ARBA" id="ARBA00023145"/>
    </source>
</evidence>
<keyword evidence="7" id="KW-0865">Zymogen</keyword>
<dbReference type="PRINTS" id="PR00722">
    <property type="entry name" value="CHYMOTRYPSIN"/>
</dbReference>
<dbReference type="PANTHER" id="PTHR24250:SF65">
    <property type="entry name" value="CHYMOTRYPSINOGEN B"/>
    <property type="match status" value="1"/>
</dbReference>
<evidence type="ECO:0000256" key="4">
    <source>
        <dbReference type="ARBA" id="ARBA00022757"/>
    </source>
</evidence>
<evidence type="ECO:0000256" key="5">
    <source>
        <dbReference type="ARBA" id="ARBA00022801"/>
    </source>
</evidence>
<dbReference type="OrthoDB" id="5918597at2759"/>
<reference evidence="13" key="1">
    <citation type="submission" date="2025-08" db="UniProtKB">
        <authorList>
            <consortium name="Ensembl"/>
        </authorList>
    </citation>
    <scope>IDENTIFICATION</scope>
</reference>
<dbReference type="SMART" id="SM00020">
    <property type="entry name" value="Tryp_SPc"/>
    <property type="match status" value="1"/>
</dbReference>
<evidence type="ECO:0000256" key="6">
    <source>
        <dbReference type="ARBA" id="ARBA00022825"/>
    </source>
</evidence>
<dbReference type="PANTHER" id="PTHR24250">
    <property type="entry name" value="CHYMOTRYPSIN-RELATED"/>
    <property type="match status" value="1"/>
</dbReference>
<dbReference type="OMA" id="VCQKDNA"/>
<dbReference type="InterPro" id="IPR033116">
    <property type="entry name" value="TRYPSIN_SER"/>
</dbReference>
<evidence type="ECO:0000256" key="10">
    <source>
        <dbReference type="RuleBase" id="RU363034"/>
    </source>
</evidence>
<feature type="signal peptide" evidence="11">
    <location>
        <begin position="1"/>
        <end position="15"/>
    </location>
</feature>
<dbReference type="GO" id="GO:0006508">
    <property type="term" value="P:proteolysis"/>
    <property type="evidence" value="ECO:0007669"/>
    <property type="project" value="UniProtKB-KW"/>
</dbReference>
<dbReference type="GO" id="GO:0004252">
    <property type="term" value="F:serine-type endopeptidase activity"/>
    <property type="evidence" value="ECO:0007669"/>
    <property type="project" value="UniProtKB-EC"/>
</dbReference>
<gene>
    <name evidence="13" type="primary">LOC102022923</name>
</gene>
<dbReference type="Proteomes" id="UP000694398">
    <property type="component" value="Unassembled WGS sequence"/>
</dbReference>
<dbReference type="CDD" id="cd00190">
    <property type="entry name" value="Tryp_SPc"/>
    <property type="match status" value="1"/>
</dbReference>
<evidence type="ECO:0000256" key="2">
    <source>
        <dbReference type="ARBA" id="ARBA00022525"/>
    </source>
</evidence>
<dbReference type="PROSITE" id="PS50240">
    <property type="entry name" value="TRYPSIN_DOM"/>
    <property type="match status" value="1"/>
</dbReference>